<reference evidence="1 2" key="1">
    <citation type="submission" date="2007-09" db="EMBL/GenBank/DDBJ databases">
        <title>Draft genome sequence of Peptostreptococcus micros (ATCC 33270).</title>
        <authorList>
            <person name="Sudarsanam P."/>
            <person name="Ley R."/>
            <person name="Guruge J."/>
            <person name="Turnbaugh P.J."/>
            <person name="Mahowald M."/>
            <person name="Liep D."/>
            <person name="Gordon J."/>
        </authorList>
    </citation>
    <scope>NUCLEOTIDE SEQUENCE [LARGE SCALE GENOMIC DNA]</scope>
    <source>
        <strain evidence="1 2">ATCC 33270</strain>
    </source>
</reference>
<dbReference type="Pfam" id="PF05595">
    <property type="entry name" value="DUF771"/>
    <property type="match status" value="1"/>
</dbReference>
<comment type="caution">
    <text evidence="1">The sequence shown here is derived from an EMBL/GenBank/DDBJ whole genome shotgun (WGS) entry which is preliminary data.</text>
</comment>
<reference evidence="1 2" key="2">
    <citation type="submission" date="2007-09" db="EMBL/GenBank/DDBJ databases">
        <authorList>
            <person name="Fulton L."/>
            <person name="Clifton S."/>
            <person name="Fulton B."/>
            <person name="Xu J."/>
            <person name="Minx P."/>
            <person name="Pepin K.H."/>
            <person name="Johnson M."/>
            <person name="Thiruvilangam P."/>
            <person name="Bhonagiri V."/>
            <person name="Nash W.E."/>
            <person name="Mardis E.R."/>
            <person name="Wilson R.K."/>
        </authorList>
    </citation>
    <scope>NUCLEOTIDE SEQUENCE [LARGE SCALE GENOMIC DNA]</scope>
    <source>
        <strain evidence="1 2">ATCC 33270</strain>
    </source>
</reference>
<dbReference type="InterPro" id="IPR008489">
    <property type="entry name" value="DUF771"/>
</dbReference>
<proteinExistence type="predicted"/>
<dbReference type="RefSeq" id="WP_004831777.1">
    <property type="nucleotide sequence ID" value="NZ_DS483512.1"/>
</dbReference>
<dbReference type="eggNOG" id="COG4707">
    <property type="taxonomic scope" value="Bacteria"/>
</dbReference>
<protein>
    <recommendedName>
        <fullName evidence="3">DUF771 domain-containing protein</fullName>
    </recommendedName>
</protein>
<organism evidence="1 2">
    <name type="scientific">Parvimonas micra ATCC 33270</name>
    <dbReference type="NCBI Taxonomy" id="411465"/>
    <lineage>
        <taxon>Bacteria</taxon>
        <taxon>Bacillati</taxon>
        <taxon>Bacillota</taxon>
        <taxon>Tissierellia</taxon>
        <taxon>Tissierellales</taxon>
        <taxon>Peptoniphilaceae</taxon>
        <taxon>Parvimonas</taxon>
    </lineage>
</organism>
<evidence type="ECO:0008006" key="3">
    <source>
        <dbReference type="Google" id="ProtNLM"/>
    </source>
</evidence>
<accession>A8SI89</accession>
<dbReference type="Proteomes" id="UP000003162">
    <property type="component" value="Unassembled WGS sequence"/>
</dbReference>
<dbReference type="AlphaFoldDB" id="A8SI89"/>
<evidence type="ECO:0000313" key="1">
    <source>
        <dbReference type="EMBL" id="EDP24820.1"/>
    </source>
</evidence>
<dbReference type="EMBL" id="ABEE02000011">
    <property type="protein sequence ID" value="EDP24820.1"/>
    <property type="molecule type" value="Genomic_DNA"/>
</dbReference>
<sequence length="78" mass="9518">MKPEEKVWWSMKDLVERTGRSHVWLKEKILLRPEYKKILDLENGGPVYYPQSQGDKWCFLAGRMEEFLQKYFYQIFKG</sequence>
<name>A8SI89_9FIRM</name>
<gene>
    <name evidence="1" type="ORF">PEPMIC_00042</name>
</gene>
<dbReference type="HOGENOM" id="CLU_176176_0_0_9"/>
<evidence type="ECO:0000313" key="2">
    <source>
        <dbReference type="Proteomes" id="UP000003162"/>
    </source>
</evidence>